<reference evidence="10 13" key="2">
    <citation type="submission" date="2019-07" db="EMBL/GenBank/DDBJ databases">
        <title>Paenibacillus thiaminolyticus NRRL B-4156.</title>
        <authorList>
            <person name="Hehnly C."/>
            <person name="Zhang L."/>
        </authorList>
    </citation>
    <scope>NUCLEOTIDE SEQUENCE [LARGE SCALE GENOMIC DNA]</scope>
    <source>
        <strain evidence="10 13">NRRL B-4156</strain>
    </source>
</reference>
<dbReference type="GO" id="GO:0005886">
    <property type="term" value="C:plasma membrane"/>
    <property type="evidence" value="ECO:0007669"/>
    <property type="project" value="UniProtKB-SubCell"/>
</dbReference>
<dbReference type="InterPro" id="IPR045324">
    <property type="entry name" value="Small_multidrug_res"/>
</dbReference>
<dbReference type="PANTHER" id="PTHR30561">
    <property type="entry name" value="SMR FAMILY PROTON-DEPENDENT DRUG EFFLUX TRANSPORTER SUGE"/>
    <property type="match status" value="1"/>
</dbReference>
<accession>A0A378ZPC7</accession>
<dbReference type="Proteomes" id="UP000266177">
    <property type="component" value="Unassembled WGS sequence"/>
</dbReference>
<feature type="transmembrane region" description="Helical" evidence="8">
    <location>
        <begin position="29"/>
        <end position="50"/>
    </location>
</feature>
<keyword evidence="5 8" id="KW-1133">Transmembrane helix</keyword>
<organism evidence="11 12">
    <name type="scientific">Paenibacillus thiaminolyticus</name>
    <name type="common">Bacillus thiaminolyticus</name>
    <dbReference type="NCBI Taxonomy" id="49283"/>
    <lineage>
        <taxon>Bacteria</taxon>
        <taxon>Bacillati</taxon>
        <taxon>Bacillota</taxon>
        <taxon>Bacilli</taxon>
        <taxon>Bacillales</taxon>
        <taxon>Paenibacillaceae</taxon>
        <taxon>Paenibacillus</taxon>
    </lineage>
</organism>
<evidence type="ECO:0000313" key="12">
    <source>
        <dbReference type="Proteomes" id="UP000266177"/>
    </source>
</evidence>
<dbReference type="EMBL" id="CP041405">
    <property type="protein sequence ID" value="QDM42155.1"/>
    <property type="molecule type" value="Genomic_DNA"/>
</dbReference>
<evidence type="ECO:0000313" key="13">
    <source>
        <dbReference type="Proteomes" id="UP000315377"/>
    </source>
</evidence>
<proteinExistence type="inferred from homology"/>
<dbReference type="InterPro" id="IPR037185">
    <property type="entry name" value="EmrE-like"/>
</dbReference>
<comment type="similarity">
    <text evidence="7">Belongs to the drug/metabolite transporter (DMT) superfamily. Small multidrug resistance (SMR) (TC 2.A.7.1) family.</text>
</comment>
<gene>
    <name evidence="11" type="ORF">DQX05_07370</name>
    <name evidence="10" type="ORF">FLT43_00495</name>
    <name evidence="9" type="ORF">M5W83_14755</name>
</gene>
<dbReference type="RefSeq" id="WP_087443839.1">
    <property type="nucleotide sequence ID" value="NZ_CABMNB010000036.1"/>
</dbReference>
<keyword evidence="6 8" id="KW-0472">Membrane</keyword>
<evidence type="ECO:0000313" key="9">
    <source>
        <dbReference type="EMBL" id="MCY9608406.1"/>
    </source>
</evidence>
<evidence type="ECO:0000256" key="8">
    <source>
        <dbReference type="SAM" id="Phobius"/>
    </source>
</evidence>
<dbReference type="EMBL" id="QYZD01000004">
    <property type="protein sequence ID" value="RJG25260.1"/>
    <property type="molecule type" value="Genomic_DNA"/>
</dbReference>
<dbReference type="Proteomes" id="UP001209276">
    <property type="component" value="Unassembled WGS sequence"/>
</dbReference>
<name>A0A378ZPC7_PANTH</name>
<evidence type="ECO:0000313" key="14">
    <source>
        <dbReference type="Proteomes" id="UP001209276"/>
    </source>
</evidence>
<feature type="transmembrane region" description="Helical" evidence="8">
    <location>
        <begin position="84"/>
        <end position="103"/>
    </location>
</feature>
<dbReference type="InterPro" id="IPR000390">
    <property type="entry name" value="Small_drug/metabolite_transptr"/>
</dbReference>
<dbReference type="Gene3D" id="1.10.3730.20">
    <property type="match status" value="1"/>
</dbReference>
<evidence type="ECO:0000256" key="6">
    <source>
        <dbReference type="ARBA" id="ARBA00023136"/>
    </source>
</evidence>
<dbReference type="SUPFAM" id="SSF103481">
    <property type="entry name" value="Multidrug resistance efflux transporter EmrE"/>
    <property type="match status" value="1"/>
</dbReference>
<sequence>MGWLFVTLAAISEIAGVVGLKLFSQEKNIRNGALFAGGFALSFGLLYQAFGYLQLSIAYAVWIGIGTAGAVLINMIFFGESKSAARLVSLGLIIIGVTGLKLVS</sequence>
<evidence type="ECO:0000256" key="2">
    <source>
        <dbReference type="ARBA" id="ARBA00022448"/>
    </source>
</evidence>
<keyword evidence="3" id="KW-1003">Cell membrane</keyword>
<dbReference type="AlphaFoldDB" id="A0A378ZPC7"/>
<evidence type="ECO:0000256" key="1">
    <source>
        <dbReference type="ARBA" id="ARBA00004651"/>
    </source>
</evidence>
<evidence type="ECO:0000256" key="7">
    <source>
        <dbReference type="RuleBase" id="RU003942"/>
    </source>
</evidence>
<dbReference type="GO" id="GO:0022857">
    <property type="term" value="F:transmembrane transporter activity"/>
    <property type="evidence" value="ECO:0007669"/>
    <property type="project" value="InterPro"/>
</dbReference>
<feature type="transmembrane region" description="Helical" evidence="8">
    <location>
        <begin position="57"/>
        <end position="78"/>
    </location>
</feature>
<dbReference type="Proteomes" id="UP000315377">
    <property type="component" value="Chromosome"/>
</dbReference>
<keyword evidence="2" id="KW-0813">Transport</keyword>
<dbReference type="Pfam" id="PF00893">
    <property type="entry name" value="Multi_Drug_Res"/>
    <property type="match status" value="1"/>
</dbReference>
<reference evidence="11 12" key="1">
    <citation type="submission" date="2018-09" db="EMBL/GenBank/DDBJ databases">
        <title>Paenibacillus SK2017-BO5.</title>
        <authorList>
            <person name="Piskunova J.V."/>
            <person name="Dubiley S.A."/>
            <person name="Severinov K.V."/>
        </authorList>
    </citation>
    <scope>NUCLEOTIDE SEQUENCE [LARGE SCALE GENOMIC DNA]</scope>
    <source>
        <strain evidence="11 12">BO5</strain>
    </source>
</reference>
<evidence type="ECO:0000256" key="3">
    <source>
        <dbReference type="ARBA" id="ARBA00022475"/>
    </source>
</evidence>
<reference evidence="9 14" key="3">
    <citation type="submission" date="2022-05" db="EMBL/GenBank/DDBJ databases">
        <title>Genome Sequencing of Bee-Associated Microbes.</title>
        <authorList>
            <person name="Dunlap C."/>
        </authorList>
    </citation>
    <scope>NUCLEOTIDE SEQUENCE [LARGE SCALE GENOMIC DNA]</scope>
    <source>
        <strain evidence="9 14">NRRL B-14613</strain>
    </source>
</reference>
<dbReference type="EMBL" id="JAMDMM010000025">
    <property type="protein sequence ID" value="MCY9608406.1"/>
    <property type="molecule type" value="Genomic_DNA"/>
</dbReference>
<evidence type="ECO:0000256" key="4">
    <source>
        <dbReference type="ARBA" id="ARBA00022692"/>
    </source>
</evidence>
<dbReference type="PANTHER" id="PTHR30561:SF0">
    <property type="entry name" value="GUANIDINIUM EXPORTER"/>
    <property type="match status" value="1"/>
</dbReference>
<dbReference type="OrthoDB" id="21828at2"/>
<evidence type="ECO:0000256" key="5">
    <source>
        <dbReference type="ARBA" id="ARBA00022989"/>
    </source>
</evidence>
<evidence type="ECO:0000313" key="10">
    <source>
        <dbReference type="EMBL" id="QDM42155.1"/>
    </source>
</evidence>
<keyword evidence="14" id="KW-1185">Reference proteome</keyword>
<comment type="subcellular location">
    <subcellularLocation>
        <location evidence="1 7">Cell membrane</location>
        <topology evidence="1 7">Multi-pass membrane protein</topology>
    </subcellularLocation>
</comment>
<dbReference type="GeneID" id="76994478"/>
<keyword evidence="4 7" id="KW-0812">Transmembrane</keyword>
<evidence type="ECO:0000313" key="11">
    <source>
        <dbReference type="EMBL" id="RJG25260.1"/>
    </source>
</evidence>
<protein>
    <submittedName>
        <fullName evidence="9">Multidrug efflux SMR transporter</fullName>
    </submittedName>
    <submittedName>
        <fullName evidence="11">QacE family quaternary ammonium compound efflux SMR transporter</fullName>
    </submittedName>
</protein>